<dbReference type="EMBL" id="CALTRL010004510">
    <property type="protein sequence ID" value="CAH7683165.1"/>
    <property type="molecule type" value="Genomic_DNA"/>
</dbReference>
<evidence type="ECO:0000256" key="1">
    <source>
        <dbReference type="SAM" id="Phobius"/>
    </source>
</evidence>
<evidence type="ECO:0000313" key="2">
    <source>
        <dbReference type="EMBL" id="CAH7683165.1"/>
    </source>
</evidence>
<dbReference type="Proteomes" id="UP001153365">
    <property type="component" value="Unassembled WGS sequence"/>
</dbReference>
<protein>
    <submittedName>
        <fullName evidence="2">Uncharacterized protein</fullName>
    </submittedName>
</protein>
<keyword evidence="1" id="KW-0812">Transmembrane</keyword>
<name>A0AAV0BAA9_PHAPC</name>
<feature type="transmembrane region" description="Helical" evidence="1">
    <location>
        <begin position="29"/>
        <end position="50"/>
    </location>
</feature>
<gene>
    <name evidence="2" type="ORF">PPACK8108_LOCUS16530</name>
</gene>
<evidence type="ECO:0000313" key="3">
    <source>
        <dbReference type="Proteomes" id="UP001153365"/>
    </source>
</evidence>
<keyword evidence="1" id="KW-0472">Membrane</keyword>
<organism evidence="2 3">
    <name type="scientific">Phakopsora pachyrhizi</name>
    <name type="common">Asian soybean rust disease fungus</name>
    <dbReference type="NCBI Taxonomy" id="170000"/>
    <lineage>
        <taxon>Eukaryota</taxon>
        <taxon>Fungi</taxon>
        <taxon>Dikarya</taxon>
        <taxon>Basidiomycota</taxon>
        <taxon>Pucciniomycotina</taxon>
        <taxon>Pucciniomycetes</taxon>
        <taxon>Pucciniales</taxon>
        <taxon>Phakopsoraceae</taxon>
        <taxon>Phakopsora</taxon>
    </lineage>
</organism>
<dbReference type="AlphaFoldDB" id="A0AAV0BAA9"/>
<accession>A0AAV0BAA9</accession>
<keyword evidence="3" id="KW-1185">Reference proteome</keyword>
<feature type="transmembrane region" description="Helical" evidence="1">
    <location>
        <begin position="62"/>
        <end position="82"/>
    </location>
</feature>
<reference evidence="2" key="1">
    <citation type="submission" date="2022-06" db="EMBL/GenBank/DDBJ databases">
        <authorList>
            <consortium name="SYNGENTA / RWTH Aachen University"/>
        </authorList>
    </citation>
    <scope>NUCLEOTIDE SEQUENCE</scope>
</reference>
<proteinExistence type="predicted"/>
<comment type="caution">
    <text evidence="2">The sequence shown here is derived from an EMBL/GenBank/DDBJ whole genome shotgun (WGS) entry which is preliminary data.</text>
</comment>
<keyword evidence="1" id="KW-1133">Transmembrane helix</keyword>
<sequence length="83" mass="9419">MILFYFMNKNSWPLLVTSSHQCFPSYCSFIPHSSILCFSVLLLCPASFLSGSPQPLYPVPSALLSFYPCAVLILFWALLYLYV</sequence>